<proteinExistence type="predicted"/>
<organism evidence="2 3">
    <name type="scientific">Tetradesmus obliquus</name>
    <name type="common">Green alga</name>
    <name type="synonym">Acutodesmus obliquus</name>
    <dbReference type="NCBI Taxonomy" id="3088"/>
    <lineage>
        <taxon>Eukaryota</taxon>
        <taxon>Viridiplantae</taxon>
        <taxon>Chlorophyta</taxon>
        <taxon>core chlorophytes</taxon>
        <taxon>Chlorophyceae</taxon>
        <taxon>CS clade</taxon>
        <taxon>Sphaeropleales</taxon>
        <taxon>Scenedesmaceae</taxon>
        <taxon>Tetradesmus</taxon>
    </lineage>
</organism>
<accession>A0ABY8TPW7</accession>
<reference evidence="2 3" key="1">
    <citation type="submission" date="2023-05" db="EMBL/GenBank/DDBJ databases">
        <title>A 100% complete, gapless, phased diploid assembly of the Scenedesmus obliquus UTEX 3031 genome.</title>
        <authorList>
            <person name="Biondi T.C."/>
            <person name="Hanschen E.R."/>
            <person name="Kwon T."/>
            <person name="Eng W."/>
            <person name="Kruse C.P.S."/>
            <person name="Koehler S.I."/>
            <person name="Kunde Y."/>
            <person name="Gleasner C.D."/>
            <person name="You Mak K.T."/>
            <person name="Polle J."/>
            <person name="Hovde B.T."/>
            <person name="Starkenburg S.R."/>
        </authorList>
    </citation>
    <scope>NUCLEOTIDE SEQUENCE [LARGE SCALE GENOMIC DNA]</scope>
    <source>
        <strain evidence="2 3">DOE0152z</strain>
    </source>
</reference>
<dbReference type="EMBL" id="CP126209">
    <property type="protein sequence ID" value="WIA11015.1"/>
    <property type="molecule type" value="Genomic_DNA"/>
</dbReference>
<evidence type="ECO:0000313" key="3">
    <source>
        <dbReference type="Proteomes" id="UP001244341"/>
    </source>
</evidence>
<dbReference type="Proteomes" id="UP001244341">
    <property type="component" value="Chromosome 2b"/>
</dbReference>
<protein>
    <submittedName>
        <fullName evidence="2">Uncharacterized protein</fullName>
    </submittedName>
</protein>
<name>A0ABY8TPW7_TETOB</name>
<keyword evidence="3" id="KW-1185">Reference proteome</keyword>
<evidence type="ECO:0000313" key="2">
    <source>
        <dbReference type="EMBL" id="WIA11015.1"/>
    </source>
</evidence>
<gene>
    <name evidence="2" type="ORF">OEZ85_011169</name>
</gene>
<evidence type="ECO:0000256" key="1">
    <source>
        <dbReference type="SAM" id="MobiDB-lite"/>
    </source>
</evidence>
<feature type="compositionally biased region" description="Basic and acidic residues" evidence="1">
    <location>
        <begin position="123"/>
        <end position="136"/>
    </location>
</feature>
<sequence length="150" mass="16553">MGFSEWLNPSSSWAQLWQQQVRKTLGSANCRDVVNILWAIATSTTSSSSSSRRQQPLVLQQQERLLCGQLQQELLSSLHRTLPDSTPQDVSNALWACATLQLQLSPELGQYLLSRAQSHFSDFKPQEAAHGSRQDELEAAGARGLGFGEA</sequence>
<feature type="region of interest" description="Disordered" evidence="1">
    <location>
        <begin position="123"/>
        <end position="150"/>
    </location>
</feature>